<dbReference type="PANTHER" id="PTHR35342:SF5">
    <property type="entry name" value="TRICARBOXYLIC TRANSPORT PROTEIN"/>
    <property type="match status" value="1"/>
</dbReference>
<dbReference type="InterPro" id="IPR002823">
    <property type="entry name" value="DUF112_TM"/>
</dbReference>
<comment type="caution">
    <text evidence="3">The sequence shown here is derived from an EMBL/GenBank/DDBJ whole genome shotgun (WGS) entry which is preliminary data.</text>
</comment>
<dbReference type="AlphaFoldDB" id="A0A2G6KKM0"/>
<feature type="transmembrane region" description="Helical" evidence="1">
    <location>
        <begin position="389"/>
        <end position="409"/>
    </location>
</feature>
<organism evidence="3 4">
    <name type="scientific">candidate division KSB3 bacterium</name>
    <dbReference type="NCBI Taxonomy" id="2044937"/>
    <lineage>
        <taxon>Bacteria</taxon>
        <taxon>candidate division KSB3</taxon>
    </lineage>
</organism>
<feature type="transmembrane region" description="Helical" evidence="1">
    <location>
        <begin position="315"/>
        <end position="338"/>
    </location>
</feature>
<name>A0A2G6KKM0_9BACT</name>
<feature type="transmembrane region" description="Helical" evidence="1">
    <location>
        <begin position="114"/>
        <end position="133"/>
    </location>
</feature>
<dbReference type="Pfam" id="PF01970">
    <property type="entry name" value="TctA"/>
    <property type="match status" value="1"/>
</dbReference>
<feature type="transmembrane region" description="Helical" evidence="1">
    <location>
        <begin position="200"/>
        <end position="223"/>
    </location>
</feature>
<feature type="transmembrane region" description="Helical" evidence="1">
    <location>
        <begin position="429"/>
        <end position="446"/>
    </location>
</feature>
<gene>
    <name evidence="3" type="ORF">CSA56_03630</name>
</gene>
<reference evidence="3 4" key="1">
    <citation type="submission" date="2017-10" db="EMBL/GenBank/DDBJ databases">
        <title>Novel microbial diversity and functional potential in the marine mammal oral microbiome.</title>
        <authorList>
            <person name="Dudek N.K."/>
            <person name="Sun C.L."/>
            <person name="Burstein D."/>
            <person name="Kantor R.S."/>
            <person name="Aliaga Goltsman D.S."/>
            <person name="Bik E.M."/>
            <person name="Thomas B.C."/>
            <person name="Banfield J.F."/>
            <person name="Relman D.A."/>
        </authorList>
    </citation>
    <scope>NUCLEOTIDE SEQUENCE [LARGE SCALE GENOMIC DNA]</scope>
    <source>
        <strain evidence="3">DOLJORAL78_47_16</strain>
    </source>
</reference>
<dbReference type="Proteomes" id="UP000230821">
    <property type="component" value="Unassembled WGS sequence"/>
</dbReference>
<evidence type="ECO:0000313" key="4">
    <source>
        <dbReference type="Proteomes" id="UP000230821"/>
    </source>
</evidence>
<evidence type="ECO:0000313" key="3">
    <source>
        <dbReference type="EMBL" id="PIE35582.1"/>
    </source>
</evidence>
<accession>A0A2G6KKM0</accession>
<protein>
    <submittedName>
        <fullName evidence="3">C4-dicarboxylate ABC transporter permease</fullName>
    </submittedName>
</protein>
<keyword evidence="1" id="KW-0812">Transmembrane</keyword>
<evidence type="ECO:0000256" key="1">
    <source>
        <dbReference type="SAM" id="Phobius"/>
    </source>
</evidence>
<feature type="transmembrane region" description="Helical" evidence="1">
    <location>
        <begin position="354"/>
        <end position="377"/>
    </location>
</feature>
<sequence>MELLQNLAYGFSTLLGWQPLMMVVVGVLLGIFVGAMPGLSPSTGVALLVPFSYTMSPALALILLASIYLAANYGGSITAVLINTPGTPSAAVTAIDGYPLTQKGEPGKGLGTSLVASTIGGSIGAVILIFFSVPLAKVAVTFHPADYFALAIFGLSTVASMAGQNVAKTFAAIVFGLLIKTIGLDPISGVERFTFDIDRLYDGFTLIPALIGLFALSVVFTHFEEFKFGQRAVKTVSSKLPSFQEFWRIKQSILQSSIIGTVIGIFPGAGATIATFISYDIAKRVSDTPEEFGKGSLEGVSAAEAANSSSVGGALVPLLTLGIPGSATSAVLLGAFMIHDLNPGPQLFVDYPDIVYGIFASLIIANIIMLALGLLGTRFFVKVVSVPDAVLYPMIFIVAVMGSYSISYSLFDVGACIGFGIIGWIFKRYGYPVAPVVLGIVLGRMIEENFRRAVMMDGWTIFFTRKLSLIVLLLGVLSFVWPLYQNYKRNKQPPLSAS</sequence>
<evidence type="ECO:0000259" key="2">
    <source>
        <dbReference type="Pfam" id="PF01970"/>
    </source>
</evidence>
<feature type="transmembrane region" description="Helical" evidence="1">
    <location>
        <begin position="145"/>
        <end position="163"/>
    </location>
</feature>
<feature type="domain" description="DUF112" evidence="2">
    <location>
        <begin position="20"/>
        <end position="438"/>
    </location>
</feature>
<feature type="transmembrane region" description="Helical" evidence="1">
    <location>
        <begin position="51"/>
        <end position="71"/>
    </location>
</feature>
<dbReference type="EMBL" id="PDSK01000039">
    <property type="protein sequence ID" value="PIE35582.1"/>
    <property type="molecule type" value="Genomic_DNA"/>
</dbReference>
<dbReference type="PANTHER" id="PTHR35342">
    <property type="entry name" value="TRICARBOXYLIC TRANSPORT PROTEIN"/>
    <property type="match status" value="1"/>
</dbReference>
<keyword evidence="1" id="KW-1133">Transmembrane helix</keyword>
<keyword evidence="1" id="KW-0472">Membrane</keyword>
<feature type="transmembrane region" description="Helical" evidence="1">
    <location>
        <begin position="253"/>
        <end position="277"/>
    </location>
</feature>
<feature type="transmembrane region" description="Helical" evidence="1">
    <location>
        <begin position="467"/>
        <end position="484"/>
    </location>
</feature>
<feature type="transmembrane region" description="Helical" evidence="1">
    <location>
        <begin position="169"/>
        <end position="188"/>
    </location>
</feature>
<proteinExistence type="predicted"/>